<evidence type="ECO:0000256" key="1">
    <source>
        <dbReference type="SAM" id="MobiDB-lite"/>
    </source>
</evidence>
<organism evidence="2 3">
    <name type="scientific">Embleya hyalina</name>
    <dbReference type="NCBI Taxonomy" id="516124"/>
    <lineage>
        <taxon>Bacteria</taxon>
        <taxon>Bacillati</taxon>
        <taxon>Actinomycetota</taxon>
        <taxon>Actinomycetes</taxon>
        <taxon>Kitasatosporales</taxon>
        <taxon>Streptomycetaceae</taxon>
        <taxon>Embleya</taxon>
    </lineage>
</organism>
<feature type="compositionally biased region" description="Low complexity" evidence="1">
    <location>
        <begin position="1"/>
        <end position="11"/>
    </location>
</feature>
<feature type="compositionally biased region" description="Basic and acidic residues" evidence="1">
    <location>
        <begin position="154"/>
        <end position="169"/>
    </location>
</feature>
<feature type="compositionally biased region" description="Low complexity" evidence="1">
    <location>
        <begin position="19"/>
        <end position="33"/>
    </location>
</feature>
<dbReference type="AlphaFoldDB" id="A0A401YYE2"/>
<gene>
    <name evidence="2" type="ORF">EHYA_07364</name>
</gene>
<reference evidence="2 3" key="1">
    <citation type="submission" date="2018-12" db="EMBL/GenBank/DDBJ databases">
        <title>Draft genome sequence of Embleya hyalina NBRC 13850T.</title>
        <authorList>
            <person name="Komaki H."/>
            <person name="Hosoyama A."/>
            <person name="Kimura A."/>
            <person name="Ichikawa N."/>
            <person name="Tamura T."/>
        </authorList>
    </citation>
    <scope>NUCLEOTIDE SEQUENCE [LARGE SCALE GENOMIC DNA]</scope>
    <source>
        <strain evidence="2 3">NBRC 13850</strain>
    </source>
</reference>
<comment type="caution">
    <text evidence="2">The sequence shown here is derived from an EMBL/GenBank/DDBJ whole genome shotgun (WGS) entry which is preliminary data.</text>
</comment>
<feature type="compositionally biased region" description="Basic residues" evidence="1">
    <location>
        <begin position="170"/>
        <end position="196"/>
    </location>
</feature>
<sequence length="272" mass="30433">MSATSETTNTPRRNRRAARSATPPFSSPSSGTGRRPRSNVQTRNHCCCSEPSNAGPARRAMSSSAVWDWSSARKGWCSGGRGPQNVRQLRLRSRDARPLRRGRQDRLVLDRRSPEPSTRGDRNVAVGTPSLARLGEGRPFGAPASPPPCRPQPRRQDQGAKTRADDSRNQRSRRHLSPLRRTQTRLRVGRRHHRGTPPRSGRIVWAGLVDSPFGRRWRRLRRPLGHRQGLGGNQSRGSGTSQVCGRLDLRVRQNRLRVAAMSVHWSRRCGPG</sequence>
<name>A0A401YYE2_9ACTN</name>
<feature type="compositionally biased region" description="Basic and acidic residues" evidence="1">
    <location>
        <begin position="92"/>
        <end position="122"/>
    </location>
</feature>
<keyword evidence="3" id="KW-1185">Reference proteome</keyword>
<feature type="region of interest" description="Disordered" evidence="1">
    <location>
        <begin position="1"/>
        <end position="59"/>
    </location>
</feature>
<feature type="region of interest" description="Disordered" evidence="1">
    <location>
        <begin position="224"/>
        <end position="243"/>
    </location>
</feature>
<evidence type="ECO:0000313" key="3">
    <source>
        <dbReference type="Proteomes" id="UP000286931"/>
    </source>
</evidence>
<evidence type="ECO:0000313" key="2">
    <source>
        <dbReference type="EMBL" id="GCD99642.1"/>
    </source>
</evidence>
<proteinExistence type="predicted"/>
<accession>A0A401YYE2</accession>
<dbReference type="Proteomes" id="UP000286931">
    <property type="component" value="Unassembled WGS sequence"/>
</dbReference>
<protein>
    <submittedName>
        <fullName evidence="2">Uncharacterized protein</fullName>
    </submittedName>
</protein>
<feature type="region of interest" description="Disordered" evidence="1">
    <location>
        <begin position="92"/>
        <end position="200"/>
    </location>
</feature>
<dbReference type="EMBL" id="BIFH01000034">
    <property type="protein sequence ID" value="GCD99642.1"/>
    <property type="molecule type" value="Genomic_DNA"/>
</dbReference>